<dbReference type="EMBL" id="BARU01005919">
    <property type="protein sequence ID" value="GAH43123.1"/>
    <property type="molecule type" value="Genomic_DNA"/>
</dbReference>
<sequence>MSTFFSSEFSAASCTNAAVIGIENKGNEYIDPKTVLQVMIYRTSCILKAKILIKKNIPINDPVTPKSITVEYDLRIWFLFRSFLHKKYHPNLPKIEIKI</sequence>
<protein>
    <submittedName>
        <fullName evidence="1">Uncharacterized protein</fullName>
    </submittedName>
</protein>
<proteinExistence type="predicted"/>
<name>X1HCS8_9ZZZZ</name>
<gene>
    <name evidence="1" type="ORF">S03H2_11615</name>
</gene>
<evidence type="ECO:0000313" key="1">
    <source>
        <dbReference type="EMBL" id="GAH43123.1"/>
    </source>
</evidence>
<comment type="caution">
    <text evidence="1">The sequence shown here is derived from an EMBL/GenBank/DDBJ whole genome shotgun (WGS) entry which is preliminary data.</text>
</comment>
<organism evidence="1">
    <name type="scientific">marine sediment metagenome</name>
    <dbReference type="NCBI Taxonomy" id="412755"/>
    <lineage>
        <taxon>unclassified sequences</taxon>
        <taxon>metagenomes</taxon>
        <taxon>ecological metagenomes</taxon>
    </lineage>
</organism>
<dbReference type="AlphaFoldDB" id="X1HCS8"/>
<accession>X1HCS8</accession>
<reference evidence="1" key="1">
    <citation type="journal article" date="2014" name="Front. Microbiol.">
        <title>High frequency of phylogenetically diverse reductive dehalogenase-homologous genes in deep subseafloor sedimentary metagenomes.</title>
        <authorList>
            <person name="Kawai M."/>
            <person name="Futagami T."/>
            <person name="Toyoda A."/>
            <person name="Takaki Y."/>
            <person name="Nishi S."/>
            <person name="Hori S."/>
            <person name="Arai W."/>
            <person name="Tsubouchi T."/>
            <person name="Morono Y."/>
            <person name="Uchiyama I."/>
            <person name="Ito T."/>
            <person name="Fujiyama A."/>
            <person name="Inagaki F."/>
            <person name="Takami H."/>
        </authorList>
    </citation>
    <scope>NUCLEOTIDE SEQUENCE</scope>
    <source>
        <strain evidence="1">Expedition CK06-06</strain>
    </source>
</reference>